<evidence type="ECO:0000256" key="5">
    <source>
        <dbReference type="ARBA" id="ARBA00022776"/>
    </source>
</evidence>
<dbReference type="OrthoDB" id="27187at2759"/>
<evidence type="ECO:0000256" key="7">
    <source>
        <dbReference type="ARBA" id="ARBA00023306"/>
    </source>
</evidence>
<dbReference type="GO" id="GO:0051301">
    <property type="term" value="P:cell division"/>
    <property type="evidence" value="ECO:0007669"/>
    <property type="project" value="UniProtKB-KW"/>
</dbReference>
<evidence type="ECO:0000256" key="2">
    <source>
        <dbReference type="ARBA" id="ARBA00006533"/>
    </source>
</evidence>
<feature type="compositionally biased region" description="Acidic residues" evidence="8">
    <location>
        <begin position="508"/>
        <end position="535"/>
    </location>
</feature>
<evidence type="ECO:0000259" key="9">
    <source>
        <dbReference type="Pfam" id="PF12719"/>
    </source>
</evidence>
<dbReference type="AlphaFoldDB" id="A0A316UZT5"/>
<dbReference type="GO" id="GO:0000796">
    <property type="term" value="C:condensin complex"/>
    <property type="evidence" value="ECO:0007669"/>
    <property type="project" value="InterPro"/>
</dbReference>
<dbReference type="InterPro" id="IPR027165">
    <property type="entry name" value="CND3"/>
</dbReference>
<evidence type="ECO:0000256" key="6">
    <source>
        <dbReference type="ARBA" id="ARBA00023067"/>
    </source>
</evidence>
<feature type="compositionally biased region" description="Low complexity" evidence="8">
    <location>
        <begin position="980"/>
        <end position="999"/>
    </location>
</feature>
<gene>
    <name evidence="10" type="ORF">BDZ90DRAFT_229816</name>
</gene>
<dbReference type="GeneID" id="37027045"/>
<reference evidence="10 11" key="1">
    <citation type="journal article" date="2018" name="Mol. Biol. Evol.">
        <title>Broad Genomic Sampling Reveals a Smut Pathogenic Ancestry of the Fungal Clade Ustilaginomycotina.</title>
        <authorList>
            <person name="Kijpornyongpan T."/>
            <person name="Mondo S.J."/>
            <person name="Barry K."/>
            <person name="Sandor L."/>
            <person name="Lee J."/>
            <person name="Lipzen A."/>
            <person name="Pangilinan J."/>
            <person name="LaButti K."/>
            <person name="Hainaut M."/>
            <person name="Henrissat B."/>
            <person name="Grigoriev I.V."/>
            <person name="Spatafora J.W."/>
            <person name="Aime M.C."/>
        </authorList>
    </citation>
    <scope>NUCLEOTIDE SEQUENCE [LARGE SCALE GENOMIC DNA]</scope>
    <source>
        <strain evidence="10 11">MCA 5214</strain>
    </source>
</reference>
<dbReference type="Gene3D" id="1.25.10.10">
    <property type="entry name" value="Leucine-rich Repeat Variant"/>
    <property type="match status" value="2"/>
</dbReference>
<keyword evidence="11" id="KW-1185">Reference proteome</keyword>
<sequence length="1054" mass="115621">MPSSTATPETLITGIPNFFQEAQHSIANHRKNAVALHRIHAQCSTFTQETPRGTKLLGEKAFNTAFLQCINHVLVIKKGVTQADRALKFVAAYAAYAQAQFRKDAGQPANEDEEEEDTPATRFVTILLKHAIKGFSAKNKNVRLRCCQTVALLVNGLESMDDDLYQVLLEALLIRIRDKEVPVRVQAVVALSKLQSGDDDEADQTMLVDEDEEDEQVKGIRSHLLGILRTDPSAEARRAALFNLPINDSTLPYILERLRDTDAVNRRCVYLGSLTTGLARPGSSQLSPEQSHQVVKVGLGEREESVRKACGKLINAWVDRDGADPIKLVDRFDGLTYAESTMSALKAAFETRPALLDAVAFDDTFWNQLTPNTALLARSVVEYLKSKGRAGEARLEEVMPLVMALAFRVQGIWSSLIELLTTRADEEEAEDMASSQASVLESLMHIALNSDYGDEIGRRKMFGLIREMISHESLPTNLIEPCIDVLLKLSAGQRDFVRIVVEIVQELADEEEDEDEEGGDAERDQDADDSAEVEDLVQSRRKRSRSGENAANAAASSERKNASDNRRLLLVRAMLERMASNLHENTAIHGLIPQLIAPAVKSKDASVREQGLFCLGLCCLLDSKLALDTFPLFLDQIQRADGAIKLRATQVVFDQMLVHGIPYLSSRQAAAAGGGPDAAAMAYSQIIGFLLGLLEDDEEQIQAVAAEGIAKLMLSGMVDDDEALRSLVLVYMSPETQANQEMRQCLSYFLPVYCFSSSTNQRRLQRVLLPVLQVLTEVYHEIAGSQEMVTPAQVGAQLVDWSDPSKAINLASPQDRCIHFDVALELLQTLLTSEDKEERKVLVGMLGKLSLPEAEHLDMPRGKTFFLLAAKLREVNAFEETTVRNSFAKFEASCIKKYTEQATAAREADLESDADLEKLRSFLEGQDLELALDDPGAIANLDAADEAKPKRGAAGRATSSAPRSTSSAKPPSGRSNRAISSSKAPPKPAAAPLKATTSKRTVSAASSRQRSKSVSDDDEDDDESDEEEESDDDDDEDGGALRADDDSDEDELAM</sequence>
<keyword evidence="5" id="KW-0498">Mitosis</keyword>
<feature type="region of interest" description="Disordered" evidence="8">
    <location>
        <begin position="942"/>
        <end position="1054"/>
    </location>
</feature>
<evidence type="ECO:0000313" key="10">
    <source>
        <dbReference type="EMBL" id="PWN30817.1"/>
    </source>
</evidence>
<dbReference type="PANTHER" id="PTHR14418">
    <property type="entry name" value="CONDENSIN COMPLEX SUBUNIT 3-RELATED"/>
    <property type="match status" value="1"/>
</dbReference>
<accession>A0A316UZT5</accession>
<dbReference type="InterPro" id="IPR016024">
    <property type="entry name" value="ARM-type_fold"/>
</dbReference>
<feature type="compositionally biased region" description="Low complexity" evidence="8">
    <location>
        <begin position="952"/>
        <end position="972"/>
    </location>
</feature>
<comment type="similarity">
    <text evidence="2">Belongs to the CND3 (condensin subunit 3) family.</text>
</comment>
<name>A0A316UZT5_9BASI</name>
<dbReference type="InterPro" id="IPR025977">
    <property type="entry name" value="Cnd3_C"/>
</dbReference>
<evidence type="ECO:0000256" key="3">
    <source>
        <dbReference type="ARBA" id="ARBA00022454"/>
    </source>
</evidence>
<dbReference type="STRING" id="1569628.A0A316UZT5"/>
<keyword evidence="4" id="KW-0132">Cell division</keyword>
<feature type="compositionally biased region" description="Acidic residues" evidence="8">
    <location>
        <begin position="1016"/>
        <end position="1038"/>
    </location>
</feature>
<dbReference type="Proteomes" id="UP000245884">
    <property type="component" value="Unassembled WGS sequence"/>
</dbReference>
<evidence type="ECO:0000256" key="8">
    <source>
        <dbReference type="SAM" id="MobiDB-lite"/>
    </source>
</evidence>
<dbReference type="PANTHER" id="PTHR14418:SF5">
    <property type="entry name" value="CONDENSIN COMPLEX SUBUNIT 3"/>
    <property type="match status" value="1"/>
</dbReference>
<dbReference type="GO" id="GO:0007076">
    <property type="term" value="P:mitotic chromosome condensation"/>
    <property type="evidence" value="ECO:0007669"/>
    <property type="project" value="InterPro"/>
</dbReference>
<feature type="domain" description="Nuclear condensin complex subunit 3 C-terminal" evidence="9">
    <location>
        <begin position="568"/>
        <end position="851"/>
    </location>
</feature>
<feature type="compositionally biased region" description="Low complexity" evidence="8">
    <location>
        <begin position="547"/>
        <end position="556"/>
    </location>
</feature>
<dbReference type="EMBL" id="KZ819662">
    <property type="protein sequence ID" value="PWN30817.1"/>
    <property type="molecule type" value="Genomic_DNA"/>
</dbReference>
<dbReference type="RefSeq" id="XP_025365429.1">
    <property type="nucleotide sequence ID" value="XM_025505222.1"/>
</dbReference>
<dbReference type="GO" id="GO:0000793">
    <property type="term" value="C:condensed chromosome"/>
    <property type="evidence" value="ECO:0007669"/>
    <property type="project" value="TreeGrafter"/>
</dbReference>
<comment type="subcellular location">
    <subcellularLocation>
        <location evidence="1">Chromosome</location>
    </subcellularLocation>
</comment>
<proteinExistence type="inferred from homology"/>
<dbReference type="InterPro" id="IPR011989">
    <property type="entry name" value="ARM-like"/>
</dbReference>
<feature type="compositionally biased region" description="Acidic residues" evidence="8">
    <location>
        <begin position="1045"/>
        <end position="1054"/>
    </location>
</feature>
<keyword evidence="6" id="KW-0226">DNA condensation</keyword>
<evidence type="ECO:0000256" key="4">
    <source>
        <dbReference type="ARBA" id="ARBA00022618"/>
    </source>
</evidence>
<protein>
    <submittedName>
        <fullName evidence="10">ARM repeat-containing protein</fullName>
    </submittedName>
</protein>
<evidence type="ECO:0000256" key="1">
    <source>
        <dbReference type="ARBA" id="ARBA00004286"/>
    </source>
</evidence>
<organism evidence="10 11">
    <name type="scientific">Jaminaea rosea</name>
    <dbReference type="NCBI Taxonomy" id="1569628"/>
    <lineage>
        <taxon>Eukaryota</taxon>
        <taxon>Fungi</taxon>
        <taxon>Dikarya</taxon>
        <taxon>Basidiomycota</taxon>
        <taxon>Ustilaginomycotina</taxon>
        <taxon>Exobasidiomycetes</taxon>
        <taxon>Microstromatales</taxon>
        <taxon>Microstromatales incertae sedis</taxon>
        <taxon>Jaminaea</taxon>
    </lineage>
</organism>
<evidence type="ECO:0000313" key="11">
    <source>
        <dbReference type="Proteomes" id="UP000245884"/>
    </source>
</evidence>
<dbReference type="SUPFAM" id="SSF48371">
    <property type="entry name" value="ARM repeat"/>
    <property type="match status" value="1"/>
</dbReference>
<feature type="region of interest" description="Disordered" evidence="8">
    <location>
        <begin position="508"/>
        <end position="560"/>
    </location>
</feature>
<keyword evidence="3" id="KW-0158">Chromosome</keyword>
<keyword evidence="7" id="KW-0131">Cell cycle</keyword>
<dbReference type="Pfam" id="PF12719">
    <property type="entry name" value="Cnd3"/>
    <property type="match status" value="1"/>
</dbReference>